<dbReference type="PANTHER" id="PTHR46621">
    <property type="entry name" value="SNRNA-ACTIVATING PROTEIN COMPLEX SUBUNIT 4"/>
    <property type="match status" value="1"/>
</dbReference>
<dbReference type="SMART" id="SM00717">
    <property type="entry name" value="SANT"/>
    <property type="match status" value="5"/>
</dbReference>
<feature type="domain" description="HTH myb-type" evidence="7">
    <location>
        <begin position="235"/>
        <end position="273"/>
    </location>
</feature>
<feature type="domain" description="Myb-like" evidence="6">
    <location>
        <begin position="21"/>
        <end position="69"/>
    </location>
</feature>
<name>A0A9W8H0Q1_9FUNG</name>
<dbReference type="EMBL" id="JANBUL010000374">
    <property type="protein sequence ID" value="KAJ2776314.1"/>
    <property type="molecule type" value="Genomic_DNA"/>
</dbReference>
<keyword evidence="2" id="KW-0238">DNA-binding</keyword>
<comment type="caution">
    <text evidence="8">The sequence shown here is derived from an EMBL/GenBank/DDBJ whole genome shotgun (WGS) entry which is preliminary data.</text>
</comment>
<accession>A0A9W8H0Q1</accession>
<dbReference type="GO" id="GO:0042796">
    <property type="term" value="P:snRNA transcription by RNA polymerase III"/>
    <property type="evidence" value="ECO:0007669"/>
    <property type="project" value="TreeGrafter"/>
</dbReference>
<keyword evidence="4" id="KW-0539">Nucleus</keyword>
<feature type="domain" description="Myb-like" evidence="6">
    <location>
        <begin position="88"/>
        <end position="138"/>
    </location>
</feature>
<evidence type="ECO:0000313" key="8">
    <source>
        <dbReference type="EMBL" id="KAJ2776314.1"/>
    </source>
</evidence>
<dbReference type="GO" id="GO:0042795">
    <property type="term" value="P:snRNA transcription by RNA polymerase II"/>
    <property type="evidence" value="ECO:0007669"/>
    <property type="project" value="TreeGrafter"/>
</dbReference>
<feature type="domain" description="HTH myb-type" evidence="7">
    <location>
        <begin position="95"/>
        <end position="130"/>
    </location>
</feature>
<evidence type="ECO:0000256" key="4">
    <source>
        <dbReference type="ARBA" id="ARBA00023242"/>
    </source>
</evidence>
<dbReference type="PROSITE" id="PS51294">
    <property type="entry name" value="HTH_MYB"/>
    <property type="match status" value="2"/>
</dbReference>
<dbReference type="AlphaFoldDB" id="A0A9W8H0Q1"/>
<dbReference type="InterPro" id="IPR051575">
    <property type="entry name" value="Myb-like_DNA-bd"/>
</dbReference>
<protein>
    <submittedName>
        <fullName evidence="8">Uncharacterized protein</fullName>
    </submittedName>
</protein>
<organism evidence="8 9">
    <name type="scientific">Coemansia javaensis</name>
    <dbReference type="NCBI Taxonomy" id="2761396"/>
    <lineage>
        <taxon>Eukaryota</taxon>
        <taxon>Fungi</taxon>
        <taxon>Fungi incertae sedis</taxon>
        <taxon>Zoopagomycota</taxon>
        <taxon>Kickxellomycotina</taxon>
        <taxon>Kickxellomycetes</taxon>
        <taxon>Kickxellales</taxon>
        <taxon>Kickxellaceae</taxon>
        <taxon>Coemansia</taxon>
    </lineage>
</organism>
<keyword evidence="3" id="KW-0804">Transcription</keyword>
<feature type="domain" description="Myb-like" evidence="6">
    <location>
        <begin position="237"/>
        <end position="280"/>
    </location>
</feature>
<dbReference type="Pfam" id="PF00249">
    <property type="entry name" value="Myb_DNA-binding"/>
    <property type="match status" value="2"/>
</dbReference>
<dbReference type="SUPFAM" id="SSF46689">
    <property type="entry name" value="Homeodomain-like"/>
    <property type="match status" value="4"/>
</dbReference>
<dbReference type="GO" id="GO:0000978">
    <property type="term" value="F:RNA polymerase II cis-regulatory region sequence-specific DNA binding"/>
    <property type="evidence" value="ECO:0007669"/>
    <property type="project" value="TreeGrafter"/>
</dbReference>
<dbReference type="InterPro" id="IPR001005">
    <property type="entry name" value="SANT/Myb"/>
</dbReference>
<evidence type="ECO:0000256" key="3">
    <source>
        <dbReference type="ARBA" id="ARBA00023163"/>
    </source>
</evidence>
<feature type="compositionally biased region" description="Pro residues" evidence="5">
    <location>
        <begin position="153"/>
        <end position="169"/>
    </location>
</feature>
<dbReference type="Proteomes" id="UP001140217">
    <property type="component" value="Unassembled WGS sequence"/>
</dbReference>
<dbReference type="OrthoDB" id="2143914at2759"/>
<dbReference type="CDD" id="cd00167">
    <property type="entry name" value="SANT"/>
    <property type="match status" value="3"/>
</dbReference>
<keyword evidence="9" id="KW-1185">Reference proteome</keyword>
<feature type="region of interest" description="Disordered" evidence="5">
    <location>
        <begin position="70"/>
        <end position="91"/>
    </location>
</feature>
<dbReference type="PROSITE" id="PS50090">
    <property type="entry name" value="MYB_LIKE"/>
    <property type="match status" value="4"/>
</dbReference>
<dbReference type="InterPro" id="IPR017930">
    <property type="entry name" value="Myb_dom"/>
</dbReference>
<evidence type="ECO:0000256" key="5">
    <source>
        <dbReference type="SAM" id="MobiDB-lite"/>
    </source>
</evidence>
<feature type="domain" description="Myb-like" evidence="6">
    <location>
        <begin position="403"/>
        <end position="454"/>
    </location>
</feature>
<dbReference type="InterPro" id="IPR009057">
    <property type="entry name" value="Homeodomain-like_sf"/>
</dbReference>
<keyword evidence="1" id="KW-0805">Transcription regulation</keyword>
<proteinExistence type="predicted"/>
<evidence type="ECO:0000256" key="1">
    <source>
        <dbReference type="ARBA" id="ARBA00023015"/>
    </source>
</evidence>
<evidence type="ECO:0000259" key="7">
    <source>
        <dbReference type="PROSITE" id="PS51294"/>
    </source>
</evidence>
<dbReference type="GO" id="GO:0019185">
    <property type="term" value="C:snRNA-activating protein complex"/>
    <property type="evidence" value="ECO:0007669"/>
    <property type="project" value="TreeGrafter"/>
</dbReference>
<evidence type="ECO:0000256" key="2">
    <source>
        <dbReference type="ARBA" id="ARBA00023125"/>
    </source>
</evidence>
<dbReference type="GO" id="GO:0001006">
    <property type="term" value="F:RNA polymerase III type 3 promoter sequence-specific DNA binding"/>
    <property type="evidence" value="ECO:0007669"/>
    <property type="project" value="TreeGrafter"/>
</dbReference>
<dbReference type="Gene3D" id="1.10.10.60">
    <property type="entry name" value="Homeodomain-like"/>
    <property type="match status" value="4"/>
</dbReference>
<evidence type="ECO:0000313" key="9">
    <source>
        <dbReference type="Proteomes" id="UP001140217"/>
    </source>
</evidence>
<reference evidence="8" key="1">
    <citation type="submission" date="2022-07" db="EMBL/GenBank/DDBJ databases">
        <title>Phylogenomic reconstructions and comparative analyses of Kickxellomycotina fungi.</title>
        <authorList>
            <person name="Reynolds N.K."/>
            <person name="Stajich J.E."/>
            <person name="Barry K."/>
            <person name="Grigoriev I.V."/>
            <person name="Crous P."/>
            <person name="Smith M.E."/>
        </authorList>
    </citation>
    <scope>NUCLEOTIDE SEQUENCE</scope>
    <source>
        <strain evidence="8">NBRC 105414</strain>
    </source>
</reference>
<evidence type="ECO:0000259" key="6">
    <source>
        <dbReference type="PROSITE" id="PS50090"/>
    </source>
</evidence>
<dbReference type="PANTHER" id="PTHR46621:SF1">
    <property type="entry name" value="SNRNA-ACTIVATING PROTEIN COMPLEX SUBUNIT 4"/>
    <property type="match status" value="1"/>
</dbReference>
<feature type="region of interest" description="Disordered" evidence="5">
    <location>
        <begin position="144"/>
        <end position="181"/>
    </location>
</feature>
<sequence>MEIATPDGQGRVTIAAMATRRWTSAESTALLAAVEQSWRQHGIIVWPEVAQSIPGRGPLPCRNRYWRLAKRGRPGGGGPAAARSGTSRLSGKYARWTPAEVERLRDLWSVHGNRWTLIATQIPGRSPRSCMGKIMHMVRVAMKQMRQRSAHGPSPPAPPPPAPPRPCPLAEPAHPPKRPPLRAWTAADSERLQELMVAQGTCAPGKLTKHFPGATYAQVYQAARRLEAGRAQGFRQWTPAERRRLIQLVHKHHPDWSAIAKNMPTPRTPEMCRLMYCGILAGPVTRRKRWTSADLDRLRRLVDLESRGELAPRLFCPDSSTALDDLPVPRDGMGQRLKRISGMLQRDTAAAAAAAATSAAAAPAQAPNRAPTDWRLIAMHMGALSATQCRIAYLKYCVPGSRPDDLYHGPWTREEDKALYVLYTQAKFRWRWIQKNLPRRRDACSVRLRYTGYIAPYVAMLRGCRGPDWDPLADDFEEVHYRCEIRAWYMARIVGYRPQDPYECPFDMGHRGHSQKTPAAAAAAAV</sequence>
<gene>
    <name evidence="8" type="ORF">H4R18_005738</name>
</gene>